<gene>
    <name evidence="10 12" type="primary">secF</name>
    <name evidence="12" type="ORF">COT94_03065</name>
</gene>
<dbReference type="GO" id="GO:0005886">
    <property type="term" value="C:plasma membrane"/>
    <property type="evidence" value="ECO:0007669"/>
    <property type="project" value="UniProtKB-SubCell"/>
</dbReference>
<keyword evidence="7 10" id="KW-1133">Transmembrane helix</keyword>
<keyword evidence="9 10" id="KW-0472">Membrane</keyword>
<evidence type="ECO:0000256" key="7">
    <source>
        <dbReference type="ARBA" id="ARBA00022989"/>
    </source>
</evidence>
<comment type="caution">
    <text evidence="12">The sequence shown here is derived from an EMBL/GenBank/DDBJ whole genome shotgun (WGS) entry which is preliminary data.</text>
</comment>
<dbReference type="PROSITE" id="PS50156">
    <property type="entry name" value="SSD"/>
    <property type="match status" value="1"/>
</dbReference>
<name>A0A2M6WT71_9BACT</name>
<feature type="transmembrane region" description="Helical" evidence="10">
    <location>
        <begin position="242"/>
        <end position="259"/>
    </location>
</feature>
<dbReference type="InterPro" id="IPR022813">
    <property type="entry name" value="SecD/SecF_arch_bac"/>
</dbReference>
<feature type="transmembrane region" description="Helical" evidence="10">
    <location>
        <begin position="128"/>
        <end position="147"/>
    </location>
</feature>
<evidence type="ECO:0000256" key="5">
    <source>
        <dbReference type="ARBA" id="ARBA00022692"/>
    </source>
</evidence>
<comment type="similarity">
    <text evidence="10">Belongs to the SecD/SecF family. SecF subfamily.</text>
</comment>
<dbReference type="InterPro" id="IPR055344">
    <property type="entry name" value="SecD_SecF_C_bact"/>
</dbReference>
<dbReference type="PRINTS" id="PR01755">
    <property type="entry name" value="SECFTRNLCASE"/>
</dbReference>
<dbReference type="Gene3D" id="1.20.1640.10">
    <property type="entry name" value="Multidrug efflux transporter AcrB transmembrane domain"/>
    <property type="match status" value="1"/>
</dbReference>
<keyword evidence="2 10" id="KW-0813">Transport</keyword>
<evidence type="ECO:0000256" key="6">
    <source>
        <dbReference type="ARBA" id="ARBA00022927"/>
    </source>
</evidence>
<keyword evidence="8 10" id="KW-0811">Translocation</keyword>
<dbReference type="GO" id="GO:0006605">
    <property type="term" value="P:protein targeting"/>
    <property type="evidence" value="ECO:0007669"/>
    <property type="project" value="UniProtKB-UniRule"/>
</dbReference>
<evidence type="ECO:0000259" key="11">
    <source>
        <dbReference type="PROSITE" id="PS50156"/>
    </source>
</evidence>
<comment type="subunit">
    <text evidence="10">Forms a complex with SecD. Part of the essential Sec protein translocation apparatus which comprises SecA, SecYEG and auxiliary proteins SecDF. Other proteins may also be involved.</text>
</comment>
<keyword evidence="3 10" id="KW-1003">Cell membrane</keyword>
<dbReference type="SUPFAM" id="SSF82866">
    <property type="entry name" value="Multidrug efflux transporter AcrB transmembrane domain"/>
    <property type="match status" value="1"/>
</dbReference>
<feature type="domain" description="SSD" evidence="11">
    <location>
        <begin position="128"/>
        <end position="291"/>
    </location>
</feature>
<dbReference type="PANTHER" id="PTHR30081">
    <property type="entry name" value="PROTEIN-EXPORT MEMBRANE PROTEIN SEC"/>
    <property type="match status" value="1"/>
</dbReference>
<dbReference type="AlphaFoldDB" id="A0A2M6WT71"/>
<accession>A0A2M6WT71</accession>
<dbReference type="NCBIfam" id="TIGR00966">
    <property type="entry name" value="transloc_SecF"/>
    <property type="match status" value="1"/>
</dbReference>
<dbReference type="PANTHER" id="PTHR30081:SF8">
    <property type="entry name" value="PROTEIN TRANSLOCASE SUBUNIT SECF"/>
    <property type="match status" value="1"/>
</dbReference>
<evidence type="ECO:0000256" key="8">
    <source>
        <dbReference type="ARBA" id="ARBA00023010"/>
    </source>
</evidence>
<feature type="transmembrane region" description="Helical" evidence="10">
    <location>
        <begin position="191"/>
        <end position="212"/>
    </location>
</feature>
<keyword evidence="6 10" id="KW-0653">Protein transport</keyword>
<proteinExistence type="inferred from homology"/>
<evidence type="ECO:0000256" key="3">
    <source>
        <dbReference type="ARBA" id="ARBA00022475"/>
    </source>
</evidence>
<evidence type="ECO:0000256" key="10">
    <source>
        <dbReference type="HAMAP-Rule" id="MF_01464"/>
    </source>
</evidence>
<reference evidence="13" key="1">
    <citation type="submission" date="2017-09" db="EMBL/GenBank/DDBJ databases">
        <title>Depth-based differentiation of microbial function through sediment-hosted aquifers and enrichment of novel symbionts in the deep terrestrial subsurface.</title>
        <authorList>
            <person name="Probst A.J."/>
            <person name="Ladd B."/>
            <person name="Jarett J.K."/>
            <person name="Geller-Mcgrath D.E."/>
            <person name="Sieber C.M.K."/>
            <person name="Emerson J.B."/>
            <person name="Anantharaman K."/>
            <person name="Thomas B.C."/>
            <person name="Malmstrom R."/>
            <person name="Stieglmeier M."/>
            <person name="Klingl A."/>
            <person name="Woyke T."/>
            <person name="Ryan C.M."/>
            <person name="Banfield J.F."/>
        </authorList>
    </citation>
    <scope>NUCLEOTIDE SEQUENCE [LARGE SCALE GENOMIC DNA]</scope>
</reference>
<dbReference type="HAMAP" id="MF_01464_B">
    <property type="entry name" value="SecF_B"/>
    <property type="match status" value="1"/>
</dbReference>
<dbReference type="NCBIfam" id="TIGR00916">
    <property type="entry name" value="2A0604s01"/>
    <property type="match status" value="1"/>
</dbReference>
<dbReference type="InterPro" id="IPR022645">
    <property type="entry name" value="SecD/SecF_bac"/>
</dbReference>
<dbReference type="GO" id="GO:0015450">
    <property type="term" value="F:protein-transporting ATPase activity"/>
    <property type="evidence" value="ECO:0007669"/>
    <property type="project" value="InterPro"/>
</dbReference>
<evidence type="ECO:0000256" key="9">
    <source>
        <dbReference type="ARBA" id="ARBA00023136"/>
    </source>
</evidence>
<comment type="subcellular location">
    <subcellularLocation>
        <location evidence="1 10">Cell membrane</location>
        <topology evidence="1 10">Multi-pass membrane protein</topology>
    </subcellularLocation>
</comment>
<organism evidence="12 13">
    <name type="scientific">Candidatus Falkowbacteria bacterium CG10_big_fil_rev_8_21_14_0_10_37_14</name>
    <dbReference type="NCBI Taxonomy" id="1974561"/>
    <lineage>
        <taxon>Bacteria</taxon>
        <taxon>Candidatus Falkowiibacteriota</taxon>
    </lineage>
</organism>
<feature type="transmembrane region" description="Helical" evidence="10">
    <location>
        <begin position="12"/>
        <end position="31"/>
    </location>
</feature>
<comment type="function">
    <text evidence="10">Part of the Sec protein translocase complex. Interacts with the SecYEG preprotein conducting channel. SecDF uses the proton motive force (PMF) to complete protein translocation after the ATP-dependent function of SecA.</text>
</comment>
<dbReference type="EMBL" id="PFAM01000017">
    <property type="protein sequence ID" value="PIT95941.1"/>
    <property type="molecule type" value="Genomic_DNA"/>
</dbReference>
<evidence type="ECO:0000256" key="2">
    <source>
        <dbReference type="ARBA" id="ARBA00022448"/>
    </source>
</evidence>
<sequence>MLRIIQKRKIWYSISAVLVGLSIVAYIAWGLNLSIDFTGGSLLEVSFSKTVPAVGEVQTELVKLDVKSLSVQPAGDNSLVLRFQNTDEAKHQEIVTKLTDLAGTDSTVEELRFEAVGPSIGKELANNARTSIIIVILSIIAYVAWAFRHVSRPVASWKYGLAAVIALVHDVIIVIGVFSVLGHFYGIEVNSAFVAALLTVLGYSVNDTIVVFDRVRERLPKSTENFEGTINTSLNQTIVRSINTSLTVLFALLAIIIYGGESIRYFALALFIGIFFGTYSSIFLASPLLLWFEKLKKKA</sequence>
<dbReference type="InterPro" id="IPR000731">
    <property type="entry name" value="SSD"/>
</dbReference>
<keyword evidence="5 10" id="KW-0812">Transmembrane</keyword>
<dbReference type="InterPro" id="IPR005665">
    <property type="entry name" value="SecF_bac"/>
</dbReference>
<protein>
    <recommendedName>
        <fullName evidence="10">Protein-export membrane protein SecF</fullName>
    </recommendedName>
</protein>
<dbReference type="Proteomes" id="UP000228533">
    <property type="component" value="Unassembled WGS sequence"/>
</dbReference>
<dbReference type="Pfam" id="PF07549">
    <property type="entry name" value="Sec_GG"/>
    <property type="match status" value="1"/>
</dbReference>
<feature type="transmembrane region" description="Helical" evidence="10">
    <location>
        <begin position="159"/>
        <end position="185"/>
    </location>
</feature>
<dbReference type="GO" id="GO:0043952">
    <property type="term" value="P:protein transport by the Sec complex"/>
    <property type="evidence" value="ECO:0007669"/>
    <property type="project" value="UniProtKB-UniRule"/>
</dbReference>
<evidence type="ECO:0000256" key="4">
    <source>
        <dbReference type="ARBA" id="ARBA00022519"/>
    </source>
</evidence>
<evidence type="ECO:0000313" key="12">
    <source>
        <dbReference type="EMBL" id="PIT95941.1"/>
    </source>
</evidence>
<feature type="transmembrane region" description="Helical" evidence="10">
    <location>
        <begin position="265"/>
        <end position="292"/>
    </location>
</feature>
<evidence type="ECO:0000256" key="1">
    <source>
        <dbReference type="ARBA" id="ARBA00004651"/>
    </source>
</evidence>
<evidence type="ECO:0000313" key="13">
    <source>
        <dbReference type="Proteomes" id="UP000228533"/>
    </source>
</evidence>
<keyword evidence="4" id="KW-0997">Cell inner membrane</keyword>
<dbReference type="InterPro" id="IPR048634">
    <property type="entry name" value="SecD_SecF_C"/>
</dbReference>
<dbReference type="InterPro" id="IPR022646">
    <property type="entry name" value="SecD/SecF_CS"/>
</dbReference>
<dbReference type="Pfam" id="PF02355">
    <property type="entry name" value="SecD_SecF_C"/>
    <property type="match status" value="1"/>
</dbReference>
<dbReference type="GO" id="GO:0065002">
    <property type="term" value="P:intracellular protein transmembrane transport"/>
    <property type="evidence" value="ECO:0007669"/>
    <property type="project" value="UniProtKB-UniRule"/>
</dbReference>